<comment type="similarity">
    <text evidence="5 6">Belongs to the FtsA/MreB family.</text>
</comment>
<sequence length="356" mass="37934">MGLFGMTKDIGIDLGTANTLVYVKGKGIVLREPSVVAINKVTNKVLAVGNEAKQMIGRTPGNIVAIRPLKDGVIADFDVTEEMLRNFITKVCSKSAFTSPRMVVCFPSGITAVERRAIEEASKRAGAREVFLMEEPMAAAIGAGLPVQEPTGSMIVDIGGGTTEVAVVSLGGIVTSKSLRIAGDELDQAIIAYIKKEYNLMIGERTAENIKMEIGSAYPVKEEEEAVEGEEVVSLQKVTTSADGERTMEIRGRDLITGLPKVVQVGENEVREALSEPVAAIIEAIKTNLEKTPPELAADIMDKGIMLTGGGALLRGLDKLIHKETHMPVHIAESPLDCVAVGAGKALDNLDKMARK</sequence>
<evidence type="ECO:0000256" key="3">
    <source>
        <dbReference type="ARBA" id="ARBA00022840"/>
    </source>
</evidence>
<dbReference type="InterPro" id="IPR043129">
    <property type="entry name" value="ATPase_NBD"/>
</dbReference>
<dbReference type="NCBIfam" id="TIGR00904">
    <property type="entry name" value="mreB"/>
    <property type="match status" value="1"/>
</dbReference>
<name>A0A6I6ERU0_9CLOT</name>
<protein>
    <recommendedName>
        <fullName evidence="6">Cell shape-determining protein MreB</fullName>
    </recommendedName>
</protein>
<dbReference type="SUPFAM" id="SSF53067">
    <property type="entry name" value="Actin-like ATPase domain"/>
    <property type="match status" value="2"/>
</dbReference>
<feature type="binding site" evidence="6">
    <location>
        <begin position="208"/>
        <end position="211"/>
    </location>
    <ligand>
        <name>ATP</name>
        <dbReference type="ChEBI" id="CHEBI:30616"/>
    </ligand>
</feature>
<comment type="subcellular location">
    <subcellularLocation>
        <location evidence="6">Cytoplasm</location>
    </subcellularLocation>
    <text evidence="6">Membrane-associated.</text>
</comment>
<dbReference type="HAMAP" id="MF_02207">
    <property type="entry name" value="MreB"/>
    <property type="match status" value="1"/>
</dbReference>
<keyword evidence="8" id="KW-1185">Reference proteome</keyword>
<dbReference type="GO" id="GO:0008360">
    <property type="term" value="P:regulation of cell shape"/>
    <property type="evidence" value="ECO:0007669"/>
    <property type="project" value="UniProtKB-UniRule"/>
</dbReference>
<dbReference type="PANTHER" id="PTHR42749:SF1">
    <property type="entry name" value="CELL SHAPE-DETERMINING PROTEIN MREB"/>
    <property type="match status" value="1"/>
</dbReference>
<feature type="binding site" evidence="6">
    <location>
        <begin position="310"/>
        <end position="313"/>
    </location>
    <ligand>
        <name>ATP</name>
        <dbReference type="ChEBI" id="CHEBI:30616"/>
    </ligand>
</feature>
<evidence type="ECO:0000256" key="6">
    <source>
        <dbReference type="HAMAP-Rule" id="MF_02207"/>
    </source>
</evidence>
<evidence type="ECO:0000256" key="4">
    <source>
        <dbReference type="ARBA" id="ARBA00022960"/>
    </source>
</evidence>
<dbReference type="NCBIfam" id="NF010539">
    <property type="entry name" value="PRK13927.1"/>
    <property type="match status" value="1"/>
</dbReference>
<evidence type="ECO:0000313" key="8">
    <source>
        <dbReference type="Proteomes" id="UP000422764"/>
    </source>
</evidence>
<evidence type="ECO:0000313" key="7">
    <source>
        <dbReference type="EMBL" id="QGU94910.1"/>
    </source>
</evidence>
<dbReference type="CDD" id="cd10225">
    <property type="entry name" value="ASKHA_NBD_MreB-like"/>
    <property type="match status" value="1"/>
</dbReference>
<accession>A0A6I6ERU0</accession>
<dbReference type="InterPro" id="IPR056546">
    <property type="entry name" value="MreB_MamK-like"/>
</dbReference>
<keyword evidence="2 6" id="KW-0547">Nucleotide-binding</keyword>
<dbReference type="Gene3D" id="3.30.420.40">
    <property type="match status" value="3"/>
</dbReference>
<dbReference type="Pfam" id="PF06723">
    <property type="entry name" value="MreB_Mbl"/>
    <property type="match status" value="2"/>
</dbReference>
<reference evidence="7 8" key="1">
    <citation type="submission" date="2019-12" db="EMBL/GenBank/DDBJ databases">
        <title>Genome sequenceing of Clostridium bovifaecis.</title>
        <authorList>
            <person name="Yao Y."/>
        </authorList>
    </citation>
    <scope>NUCLEOTIDE SEQUENCE [LARGE SCALE GENOMIC DNA]</scope>
    <source>
        <strain evidence="7 8">BXX</strain>
    </source>
</reference>
<dbReference type="AlphaFoldDB" id="A0A6I6ERU0"/>
<dbReference type="Proteomes" id="UP000422764">
    <property type="component" value="Chromosome"/>
</dbReference>
<gene>
    <name evidence="6" type="primary">mreB</name>
    <name evidence="7" type="ORF">GOM49_07170</name>
</gene>
<keyword evidence="4 6" id="KW-0133">Cell shape</keyword>
<dbReference type="GO" id="GO:0000902">
    <property type="term" value="P:cell morphogenesis"/>
    <property type="evidence" value="ECO:0007669"/>
    <property type="project" value="InterPro"/>
</dbReference>
<organism evidence="7 8">
    <name type="scientific">Clostridium bovifaecis</name>
    <dbReference type="NCBI Taxonomy" id="2184719"/>
    <lineage>
        <taxon>Bacteria</taxon>
        <taxon>Bacillati</taxon>
        <taxon>Bacillota</taxon>
        <taxon>Clostridia</taxon>
        <taxon>Eubacteriales</taxon>
        <taxon>Clostridiaceae</taxon>
        <taxon>Clostridium</taxon>
    </lineage>
</organism>
<keyword evidence="1 6" id="KW-0963">Cytoplasm</keyword>
<keyword evidence="3 6" id="KW-0067">ATP-binding</keyword>
<evidence type="ECO:0000256" key="1">
    <source>
        <dbReference type="ARBA" id="ARBA00022490"/>
    </source>
</evidence>
<evidence type="ECO:0000256" key="5">
    <source>
        <dbReference type="ARBA" id="ARBA00023458"/>
    </source>
</evidence>
<dbReference type="EMBL" id="CP046522">
    <property type="protein sequence ID" value="QGU94910.1"/>
    <property type="molecule type" value="Genomic_DNA"/>
</dbReference>
<dbReference type="PRINTS" id="PR01652">
    <property type="entry name" value="SHAPEPROTEIN"/>
</dbReference>
<dbReference type="InterPro" id="IPR004753">
    <property type="entry name" value="MreB"/>
</dbReference>
<dbReference type="GO" id="GO:0005737">
    <property type="term" value="C:cytoplasm"/>
    <property type="evidence" value="ECO:0007669"/>
    <property type="project" value="UniProtKB-SubCell"/>
</dbReference>
<comment type="subunit">
    <text evidence="6">Forms polymers.</text>
</comment>
<dbReference type="PANTHER" id="PTHR42749">
    <property type="entry name" value="CELL SHAPE-DETERMINING PROTEIN MREB"/>
    <property type="match status" value="1"/>
</dbReference>
<feature type="binding site" evidence="6">
    <location>
        <begin position="160"/>
        <end position="162"/>
    </location>
    <ligand>
        <name>ATP</name>
        <dbReference type="ChEBI" id="CHEBI:30616"/>
    </ligand>
</feature>
<evidence type="ECO:0000256" key="2">
    <source>
        <dbReference type="ARBA" id="ARBA00022741"/>
    </source>
</evidence>
<feature type="binding site" evidence="6">
    <location>
        <begin position="16"/>
        <end position="18"/>
    </location>
    <ligand>
        <name>ATP</name>
        <dbReference type="ChEBI" id="CHEBI:30616"/>
    </ligand>
</feature>
<comment type="function">
    <text evidence="6">Forms membrane-associated dynamic filaments that are essential for cell shape determination. Acts by regulating cell wall synthesis and cell elongation, and thus cell shape. A feedback loop between cell geometry and MreB localization may maintain elongated cell shape by targeting cell wall growth to regions of negative cell wall curvature.</text>
</comment>
<proteinExistence type="inferred from homology"/>
<dbReference type="GO" id="GO:0005524">
    <property type="term" value="F:ATP binding"/>
    <property type="evidence" value="ECO:0007669"/>
    <property type="project" value="UniProtKB-KW"/>
</dbReference>